<accession>A0ABS2UVU1</accession>
<evidence type="ECO:0000256" key="2">
    <source>
        <dbReference type="RuleBase" id="RU003452"/>
    </source>
</evidence>
<dbReference type="PANTHER" id="PTHR11786:SF0">
    <property type="entry name" value="ARYLAMINE N-ACETYLTRANSFERASE 4-RELATED"/>
    <property type="match status" value="1"/>
</dbReference>
<dbReference type="InterPro" id="IPR001447">
    <property type="entry name" value="Arylamine_N-AcTrfase"/>
</dbReference>
<reference evidence="3 4" key="1">
    <citation type="journal article" date="2016" name="Arch. Microbiol.">
        <title>Streptomyces zhihengii sp. nov., isolated from rhizospheric soil of Psammosilene tunicoides.</title>
        <authorList>
            <person name="Huang M.J."/>
            <person name="Fei J.J."/>
            <person name="Salam N."/>
            <person name="Kim C.J."/>
            <person name="Hozzein W.N."/>
            <person name="Xiao M."/>
            <person name="Huang H.Q."/>
            <person name="Li W.J."/>
        </authorList>
    </citation>
    <scope>NUCLEOTIDE SEQUENCE [LARGE SCALE GENOMIC DNA]</scope>
    <source>
        <strain evidence="3 4">YIM T102</strain>
    </source>
</reference>
<comment type="caution">
    <text evidence="3">The sequence shown here is derived from an EMBL/GenBank/DDBJ whole genome shotgun (WGS) entry which is preliminary data.</text>
</comment>
<dbReference type="EMBL" id="JAFEJA010000001">
    <property type="protein sequence ID" value="MBM9621647.1"/>
    <property type="molecule type" value="Genomic_DNA"/>
</dbReference>
<evidence type="ECO:0000256" key="1">
    <source>
        <dbReference type="ARBA" id="ARBA00006547"/>
    </source>
</evidence>
<comment type="similarity">
    <text evidence="1 2">Belongs to the arylamine N-acetyltransferase family.</text>
</comment>
<dbReference type="RefSeq" id="WP_205376692.1">
    <property type="nucleotide sequence ID" value="NZ_JAFEJA010000001.1"/>
</dbReference>
<protein>
    <submittedName>
        <fullName evidence="3">Arylamine N-acetyltransferase</fullName>
    </submittedName>
</protein>
<keyword evidence="4" id="KW-1185">Reference proteome</keyword>
<dbReference type="Pfam" id="PF00797">
    <property type="entry name" value="Acetyltransf_2"/>
    <property type="match status" value="1"/>
</dbReference>
<sequence length="277" mass="30327">MAPPYELSPRETDAYLDSIGAVRPGRADADALRELQHRHLLTVPFENLSVHLGEEVVLSEDRLVAKFVDAHRGGFCYELNGAFAALLRSLGFGVTLHQARVFGEEGRLSMPFDHLTLRVETADGSGPWLADVGFGDHARFPLLVDERADQADPSGVFRVAEAPDHGDLDVLRDGVPELRVDVRPRELPEFGAGCWYHRTSPSSHFTRKLVCSRFTADGRITLSGGKLVTTAHGQREERVLADDAEVLDAYREHFGLVLDEVPRAAVFPGVRAGAAGV</sequence>
<evidence type="ECO:0000313" key="3">
    <source>
        <dbReference type="EMBL" id="MBM9621647.1"/>
    </source>
</evidence>
<dbReference type="Gene3D" id="2.40.128.150">
    <property type="entry name" value="Cysteine proteinases"/>
    <property type="match status" value="1"/>
</dbReference>
<dbReference type="Gene3D" id="3.30.2140.10">
    <property type="entry name" value="Arylamine N-acetyltransferase"/>
    <property type="match status" value="1"/>
</dbReference>
<dbReference type="Proteomes" id="UP000664109">
    <property type="component" value="Unassembled WGS sequence"/>
</dbReference>
<proteinExistence type="inferred from homology"/>
<evidence type="ECO:0000313" key="4">
    <source>
        <dbReference type="Proteomes" id="UP000664109"/>
    </source>
</evidence>
<organism evidence="3 4">
    <name type="scientific">Streptomyces zhihengii</name>
    <dbReference type="NCBI Taxonomy" id="1818004"/>
    <lineage>
        <taxon>Bacteria</taxon>
        <taxon>Bacillati</taxon>
        <taxon>Actinomycetota</taxon>
        <taxon>Actinomycetes</taxon>
        <taxon>Kitasatosporales</taxon>
        <taxon>Streptomycetaceae</taxon>
        <taxon>Streptomyces</taxon>
    </lineage>
</organism>
<dbReference type="PRINTS" id="PR01543">
    <property type="entry name" value="ANATRNSFRASE"/>
</dbReference>
<gene>
    <name evidence="3" type="ORF">JE024_23515</name>
</gene>
<dbReference type="SUPFAM" id="SSF54001">
    <property type="entry name" value="Cysteine proteinases"/>
    <property type="match status" value="1"/>
</dbReference>
<dbReference type="InterPro" id="IPR038765">
    <property type="entry name" value="Papain-like_cys_pep_sf"/>
</dbReference>
<name>A0ABS2UVU1_9ACTN</name>
<dbReference type="PANTHER" id="PTHR11786">
    <property type="entry name" value="N-HYDROXYARYLAMINE O-ACETYLTRANSFERASE"/>
    <property type="match status" value="1"/>
</dbReference>